<dbReference type="EMBL" id="LEQJ01000027">
    <property type="protein sequence ID" value="RBS25072.1"/>
    <property type="molecule type" value="Genomic_DNA"/>
</dbReference>
<proteinExistence type="predicted"/>
<accession>A0A3F3NIM1</accession>
<organism evidence="1 2">
    <name type="scientific">Enterococcus faecium</name>
    <name type="common">Streptococcus faecium</name>
    <dbReference type="NCBI Taxonomy" id="1352"/>
    <lineage>
        <taxon>Bacteria</taxon>
        <taxon>Bacillati</taxon>
        <taxon>Bacillota</taxon>
        <taxon>Bacilli</taxon>
        <taxon>Lactobacillales</taxon>
        <taxon>Enterococcaceae</taxon>
        <taxon>Enterococcus</taxon>
    </lineage>
</organism>
<evidence type="ECO:0000313" key="2">
    <source>
        <dbReference type="Proteomes" id="UP000253144"/>
    </source>
</evidence>
<dbReference type="RefSeq" id="WP_104885320.1">
    <property type="nucleotide sequence ID" value="NZ_KZ846102.1"/>
</dbReference>
<sequence length="83" mass="9377">MENTNNSRAEAIKAFSKLQSKKISFMPNERSINGFPENLYSIENFSCQVCGNVWSTILATIVKEGCPKCEHDRLGIFADQVEF</sequence>
<dbReference type="AlphaFoldDB" id="A0A3F3NIM1"/>
<protein>
    <submittedName>
        <fullName evidence="1">Uncharacterized protein</fullName>
    </submittedName>
</protein>
<reference evidence="1 2" key="1">
    <citation type="submission" date="2015-06" db="EMBL/GenBank/DDBJ databases">
        <title>The Genome Sequence of Enterococcus faecium 131EA1.</title>
        <authorList>
            <consortium name="The Broad Institute Genomics Platform"/>
            <consortium name="The Broad Institute Genome Sequencing Center for Infectious Disease"/>
            <person name="Earl A.M."/>
            <person name="Van Tyne D."/>
            <person name="Lebreton F."/>
            <person name="Saavedra J.T."/>
            <person name="Gilmore M.S."/>
            <person name="Manson Mcguire A."/>
            <person name="Clock S."/>
            <person name="Crupain M."/>
            <person name="Rangan U."/>
            <person name="Young S."/>
            <person name="Abouelleil A."/>
            <person name="Cao P."/>
            <person name="Chapman S.B."/>
            <person name="Griggs A."/>
            <person name="Priest M."/>
            <person name="Shea T."/>
            <person name="Wortman J."/>
            <person name="Nusbaum C."/>
            <person name="Birren B."/>
        </authorList>
    </citation>
    <scope>NUCLEOTIDE SEQUENCE [LARGE SCALE GENOMIC DNA]</scope>
    <source>
        <strain evidence="1 2">131EA1</strain>
    </source>
</reference>
<dbReference type="Proteomes" id="UP000253144">
    <property type="component" value="Unassembled WGS sequence"/>
</dbReference>
<gene>
    <name evidence="1" type="ORF">EB12_02932</name>
</gene>
<evidence type="ECO:0000313" key="1">
    <source>
        <dbReference type="EMBL" id="RBS25072.1"/>
    </source>
</evidence>
<name>A0A3F3NIM1_ENTFC</name>
<comment type="caution">
    <text evidence="1">The sequence shown here is derived from an EMBL/GenBank/DDBJ whole genome shotgun (WGS) entry which is preliminary data.</text>
</comment>